<dbReference type="GO" id="GO:0005737">
    <property type="term" value="C:cytoplasm"/>
    <property type="evidence" value="ECO:0007669"/>
    <property type="project" value="TreeGrafter"/>
</dbReference>
<reference evidence="9 10" key="1">
    <citation type="submission" date="2020-08" db="EMBL/GenBank/DDBJ databases">
        <title>Genome sequence of Diaphorobacter aerolatus KACC 16536T.</title>
        <authorList>
            <person name="Hyun D.-W."/>
            <person name="Bae J.-W."/>
        </authorList>
    </citation>
    <scope>NUCLEOTIDE SEQUENCE [LARGE SCALE GENOMIC DNA]</scope>
    <source>
        <strain evidence="9 10">KACC 16536</strain>
    </source>
</reference>
<evidence type="ECO:0000256" key="4">
    <source>
        <dbReference type="PIRNR" id="PIRNR036492"/>
    </source>
</evidence>
<gene>
    <name evidence="9" type="ORF">H9K75_06990</name>
</gene>
<evidence type="ECO:0000259" key="8">
    <source>
        <dbReference type="Pfam" id="PF00171"/>
    </source>
</evidence>
<dbReference type="PROSITE" id="PS00687">
    <property type="entry name" value="ALDEHYDE_DEHYDR_GLU"/>
    <property type="match status" value="1"/>
</dbReference>
<evidence type="ECO:0000256" key="2">
    <source>
        <dbReference type="ARBA" id="ARBA00023002"/>
    </source>
</evidence>
<feature type="active site" evidence="5">
    <location>
        <position position="251"/>
    </location>
</feature>
<feature type="active site" evidence="5 6">
    <location>
        <position position="217"/>
    </location>
</feature>
<dbReference type="SUPFAM" id="SSF53720">
    <property type="entry name" value="ALDH-like"/>
    <property type="match status" value="1"/>
</dbReference>
<keyword evidence="2 4" id="KW-0560">Oxidoreductase</keyword>
<dbReference type="InterPro" id="IPR016162">
    <property type="entry name" value="Ald_DH_N"/>
</dbReference>
<organism evidence="9 10">
    <name type="scientific">Diaphorobacter aerolatus</name>
    <dbReference type="NCBI Taxonomy" id="1288495"/>
    <lineage>
        <taxon>Bacteria</taxon>
        <taxon>Pseudomonadati</taxon>
        <taxon>Pseudomonadota</taxon>
        <taxon>Betaproteobacteria</taxon>
        <taxon>Burkholderiales</taxon>
        <taxon>Comamonadaceae</taxon>
        <taxon>Diaphorobacter</taxon>
    </lineage>
</organism>
<dbReference type="PIRSF" id="PIRSF036492">
    <property type="entry name" value="ALDH"/>
    <property type="match status" value="1"/>
</dbReference>
<dbReference type="Gene3D" id="3.40.605.10">
    <property type="entry name" value="Aldehyde Dehydrogenase, Chain A, domain 1"/>
    <property type="match status" value="1"/>
</dbReference>
<feature type="domain" description="Aldehyde dehydrogenase" evidence="8">
    <location>
        <begin position="7"/>
        <end position="451"/>
    </location>
</feature>
<dbReference type="Pfam" id="PF00171">
    <property type="entry name" value="Aldedh"/>
    <property type="match status" value="1"/>
</dbReference>
<evidence type="ECO:0000313" key="9">
    <source>
        <dbReference type="EMBL" id="QNP49678.1"/>
    </source>
</evidence>
<evidence type="ECO:0000256" key="5">
    <source>
        <dbReference type="PIRSR" id="PIRSR036492-1"/>
    </source>
</evidence>
<dbReference type="KEGG" id="daer:H9K75_06990"/>
<dbReference type="PROSITE" id="PS00070">
    <property type="entry name" value="ALDEHYDE_DEHYDR_CYS"/>
    <property type="match status" value="1"/>
</dbReference>
<dbReference type="Proteomes" id="UP000516028">
    <property type="component" value="Chromosome"/>
</dbReference>
<protein>
    <recommendedName>
        <fullName evidence="4">Aldehyde dehydrogenase</fullName>
    </recommendedName>
</protein>
<dbReference type="Gene3D" id="3.40.309.10">
    <property type="entry name" value="Aldehyde Dehydrogenase, Chain A, domain 2"/>
    <property type="match status" value="1"/>
</dbReference>
<dbReference type="InterPro" id="IPR016160">
    <property type="entry name" value="Ald_DH_CS_CYS"/>
</dbReference>
<accession>A0A7H0GN12</accession>
<dbReference type="InterPro" id="IPR012394">
    <property type="entry name" value="Aldehyde_DH_NAD(P)"/>
</dbReference>
<dbReference type="RefSeq" id="WP_187725222.1">
    <property type="nucleotide sequence ID" value="NZ_CP060783.1"/>
</dbReference>
<evidence type="ECO:0000256" key="3">
    <source>
        <dbReference type="ARBA" id="ARBA00023027"/>
    </source>
</evidence>
<evidence type="ECO:0000313" key="10">
    <source>
        <dbReference type="Proteomes" id="UP000516028"/>
    </source>
</evidence>
<dbReference type="AlphaFoldDB" id="A0A7H0GN12"/>
<proteinExistence type="inferred from homology"/>
<evidence type="ECO:0000256" key="1">
    <source>
        <dbReference type="ARBA" id="ARBA00009986"/>
    </source>
</evidence>
<dbReference type="PANTHER" id="PTHR43570:SF20">
    <property type="entry name" value="ALDEHYDE DEHYDROGENASE ALDX-RELATED"/>
    <property type="match status" value="1"/>
</dbReference>
<dbReference type="InterPro" id="IPR015590">
    <property type="entry name" value="Aldehyde_DH_dom"/>
</dbReference>
<dbReference type="PANTHER" id="PTHR43570">
    <property type="entry name" value="ALDEHYDE DEHYDROGENASE"/>
    <property type="match status" value="1"/>
</dbReference>
<keyword evidence="3" id="KW-0520">NAD</keyword>
<evidence type="ECO:0000256" key="6">
    <source>
        <dbReference type="PROSITE-ProRule" id="PRU10007"/>
    </source>
</evidence>
<comment type="similarity">
    <text evidence="1 4 7">Belongs to the aldehyde dehydrogenase family.</text>
</comment>
<keyword evidence="10" id="KW-1185">Reference proteome</keyword>
<dbReference type="InterPro" id="IPR016163">
    <property type="entry name" value="Ald_DH_C"/>
</dbReference>
<dbReference type="EMBL" id="CP060783">
    <property type="protein sequence ID" value="QNP49678.1"/>
    <property type="molecule type" value="Genomic_DNA"/>
</dbReference>
<dbReference type="InterPro" id="IPR016161">
    <property type="entry name" value="Ald_DH/histidinol_DH"/>
</dbReference>
<sequence>MTSYTHPDDIRRLFELQREASRAQVDVPLLVRRERLLRMKKLLEENAPVLAAAVQADFGMRSQRLTEVADFFVLRAQLAHVLKKLSQWMKPRRARTPLYLMPASAHVQTQPLGVVGVIAPWNYPVQLALGPAIDALAAGNRVLIKPSELTPHTSAQMASLVAQFFAPDEMCVVQGDAAIAALVASLPFDHLVFTGSTAVGRKVAQAAAANLTPTTLELGGKSPCIIDADCDMADAALKIAHGKLLNGGQTCIAPDYLLLPRGKEVAFTEAYRAAVARLFPYFEGNPDYAAIIDSRHLARLRNMLQQAQTQGADVQVLTPQPGTPAPPPTTIGDGVARQMPPSLVFGATQEMQLMQEEIFGPILPVVVYDRLDDAITLINNGPRPLALYWFGKSDAVRDSVLQRTVSGGVSVNETLMHIAHDGLAFGGVGDSGWGGYHGEAGYLRFSHQKSVLVQSRFSMGAMLYPPYGPQFDRIMSLLRRLF</sequence>
<dbReference type="GO" id="GO:0006081">
    <property type="term" value="P:aldehyde metabolic process"/>
    <property type="evidence" value="ECO:0007669"/>
    <property type="project" value="InterPro"/>
</dbReference>
<dbReference type="InterPro" id="IPR029510">
    <property type="entry name" value="Ald_DH_CS_GLU"/>
</dbReference>
<evidence type="ECO:0000256" key="7">
    <source>
        <dbReference type="RuleBase" id="RU003345"/>
    </source>
</evidence>
<dbReference type="GO" id="GO:0004029">
    <property type="term" value="F:aldehyde dehydrogenase (NAD+) activity"/>
    <property type="evidence" value="ECO:0007669"/>
    <property type="project" value="TreeGrafter"/>
</dbReference>
<name>A0A7H0GN12_9BURK</name>